<dbReference type="OrthoDB" id="9811827at2"/>
<evidence type="ECO:0000313" key="1">
    <source>
        <dbReference type="EMBL" id="SDG95319.1"/>
    </source>
</evidence>
<accession>A0A1G7YGE8</accession>
<sequence length="171" mass="17989">MALSVADARVLVGLDANDNSRDARLQQLINAAYEQAADAVGPLTASTVTETACNQRGELVLRQPPVTAVATINGAVVSGLRIGRRFGLVTGLPATVPSGDVVVVYTSGYSAVPASIEEGVRLLVRHRWSLESYGTDTYGDSDVGAVTDFDDLPNAVRTIWAPFLLDRGGFA</sequence>
<dbReference type="Proteomes" id="UP000198863">
    <property type="component" value="Unassembled WGS sequence"/>
</dbReference>
<dbReference type="AlphaFoldDB" id="A0A1G7YGE8"/>
<name>A0A1G7YGE8_9ACTN</name>
<keyword evidence="2" id="KW-1185">Reference proteome</keyword>
<gene>
    <name evidence="1" type="ORF">SAMN05660324_3941</name>
</gene>
<evidence type="ECO:0008006" key="3">
    <source>
        <dbReference type="Google" id="ProtNLM"/>
    </source>
</evidence>
<dbReference type="EMBL" id="FNCF01000007">
    <property type="protein sequence ID" value="SDG95319.1"/>
    <property type="molecule type" value="Genomic_DNA"/>
</dbReference>
<evidence type="ECO:0000313" key="2">
    <source>
        <dbReference type="Proteomes" id="UP000198863"/>
    </source>
</evidence>
<organism evidence="1 2">
    <name type="scientific">Klenkia brasiliensis</name>
    <dbReference type="NCBI Taxonomy" id="333142"/>
    <lineage>
        <taxon>Bacteria</taxon>
        <taxon>Bacillati</taxon>
        <taxon>Actinomycetota</taxon>
        <taxon>Actinomycetes</taxon>
        <taxon>Geodermatophilales</taxon>
        <taxon>Geodermatophilaceae</taxon>
        <taxon>Klenkia</taxon>
    </lineage>
</organism>
<proteinExistence type="predicted"/>
<reference evidence="2" key="1">
    <citation type="submission" date="2016-10" db="EMBL/GenBank/DDBJ databases">
        <authorList>
            <person name="Varghese N."/>
            <person name="Submissions S."/>
        </authorList>
    </citation>
    <scope>NUCLEOTIDE SEQUENCE [LARGE SCALE GENOMIC DNA]</scope>
    <source>
        <strain evidence="2">DSM 44526</strain>
    </source>
</reference>
<protein>
    <recommendedName>
        <fullName evidence="3">Phage gp6-like head-tail connector protein</fullName>
    </recommendedName>
</protein>
<dbReference type="RefSeq" id="WP_091067559.1">
    <property type="nucleotide sequence ID" value="NZ_FNCF01000007.1"/>
</dbReference>